<evidence type="ECO:0000256" key="1">
    <source>
        <dbReference type="ARBA" id="ARBA00022737"/>
    </source>
</evidence>
<dbReference type="Gramene" id="OBART01G16220.1">
    <property type="protein sequence ID" value="OBART01G16220.1"/>
    <property type="gene ID" value="OBART01G16220"/>
</dbReference>
<dbReference type="NCBIfam" id="TIGR00756">
    <property type="entry name" value="PPR"/>
    <property type="match status" value="1"/>
</dbReference>
<dbReference type="Pfam" id="PF01535">
    <property type="entry name" value="PPR"/>
    <property type="match status" value="1"/>
</dbReference>
<dbReference type="PANTHER" id="PTHR47926:SF505">
    <property type="entry name" value="PENTATRICOPEPTIDE REPEAT (PPR) SUPERFAMILY PROTEIN"/>
    <property type="match status" value="1"/>
</dbReference>
<dbReference type="InterPro" id="IPR011990">
    <property type="entry name" value="TPR-like_helical_dom_sf"/>
</dbReference>
<dbReference type="Proteomes" id="UP000026960">
    <property type="component" value="Chromosome 1"/>
</dbReference>
<evidence type="ECO:0000313" key="5">
    <source>
        <dbReference type="Proteomes" id="UP000026960"/>
    </source>
</evidence>
<dbReference type="InterPro" id="IPR002885">
    <property type="entry name" value="PPR_rpt"/>
</dbReference>
<sequence>MAWLLDLAGGVLDDETKQAEASPMPSVAAATAEWSSRPKMENGLALRTHKYGIEPCEEHYSCMVDVLARAKNFEKAEELTKEMPFNLSSIGWTSSLSACRTHGIMDLGARAAKEILNLTPYSASTHVVLSNIYATVGKWEEAAQIRKLLRNRGIRKKPGCNWIDLGRIVHIFVANDVSHPRIKDVYKFLEVMSEKMKLAGYVPDERWALAKDHAAGGETMLRHHSKKLALAFGLINTVEGEPILMMKNLRTRGDCHNAIIIISAITFRQITVRDAHRFHCFSDGSCSCGDYW</sequence>
<dbReference type="GO" id="GO:0003723">
    <property type="term" value="F:RNA binding"/>
    <property type="evidence" value="ECO:0007669"/>
    <property type="project" value="InterPro"/>
</dbReference>
<dbReference type="eggNOG" id="KOG4197">
    <property type="taxonomic scope" value="Eukaryota"/>
</dbReference>
<accession>A0A0D3EP11</accession>
<dbReference type="EnsemblPlants" id="OBART01G16220.1">
    <property type="protein sequence ID" value="OBART01G16220.1"/>
    <property type="gene ID" value="OBART01G16220"/>
</dbReference>
<evidence type="ECO:0000313" key="4">
    <source>
        <dbReference type="EnsemblPlants" id="OBART01G16220.1"/>
    </source>
</evidence>
<keyword evidence="2" id="KW-0809">Transit peptide</keyword>
<dbReference type="Gene3D" id="1.25.40.10">
    <property type="entry name" value="Tetratricopeptide repeat domain"/>
    <property type="match status" value="1"/>
</dbReference>
<dbReference type="InterPro" id="IPR046960">
    <property type="entry name" value="PPR_At4g14850-like_plant"/>
</dbReference>
<dbReference type="InterPro" id="IPR032867">
    <property type="entry name" value="DYW_dom"/>
</dbReference>
<name>A0A0D3EP11_9ORYZ</name>
<reference evidence="4" key="2">
    <citation type="submission" date="2015-03" db="UniProtKB">
        <authorList>
            <consortium name="EnsemblPlants"/>
        </authorList>
    </citation>
    <scope>IDENTIFICATION</scope>
</reference>
<keyword evidence="5" id="KW-1185">Reference proteome</keyword>
<protein>
    <recommendedName>
        <fullName evidence="3">DYW domain-containing protein</fullName>
    </recommendedName>
</protein>
<dbReference type="Pfam" id="PF20431">
    <property type="entry name" value="E_motif"/>
    <property type="match status" value="1"/>
</dbReference>
<dbReference type="PANTHER" id="PTHR47926">
    <property type="entry name" value="PENTATRICOPEPTIDE REPEAT-CONTAINING PROTEIN"/>
    <property type="match status" value="1"/>
</dbReference>
<dbReference type="STRING" id="65489.A0A0D3EP11"/>
<dbReference type="GO" id="GO:0009451">
    <property type="term" value="P:RNA modification"/>
    <property type="evidence" value="ECO:0007669"/>
    <property type="project" value="InterPro"/>
</dbReference>
<keyword evidence="1" id="KW-0677">Repeat</keyword>
<proteinExistence type="predicted"/>
<evidence type="ECO:0000259" key="3">
    <source>
        <dbReference type="Pfam" id="PF14432"/>
    </source>
</evidence>
<reference evidence="4" key="1">
    <citation type="journal article" date="2009" name="Rice">
        <title>De Novo Next Generation Sequencing of Plant Genomes.</title>
        <authorList>
            <person name="Rounsley S."/>
            <person name="Marri P.R."/>
            <person name="Yu Y."/>
            <person name="He R."/>
            <person name="Sisneros N."/>
            <person name="Goicoechea J.L."/>
            <person name="Lee S.J."/>
            <person name="Angelova A."/>
            <person name="Kudrna D."/>
            <person name="Luo M."/>
            <person name="Affourtit J."/>
            <person name="Desany B."/>
            <person name="Knight J."/>
            <person name="Niazi F."/>
            <person name="Egholm M."/>
            <person name="Wing R.A."/>
        </authorList>
    </citation>
    <scope>NUCLEOTIDE SEQUENCE [LARGE SCALE GENOMIC DNA]</scope>
    <source>
        <strain evidence="4">cv. IRGC 105608</strain>
    </source>
</reference>
<dbReference type="GO" id="GO:0008270">
    <property type="term" value="F:zinc ion binding"/>
    <property type="evidence" value="ECO:0007669"/>
    <property type="project" value="InterPro"/>
</dbReference>
<dbReference type="InterPro" id="IPR046848">
    <property type="entry name" value="E_motif"/>
</dbReference>
<dbReference type="FunFam" id="1.25.40.10:FF:000366">
    <property type="entry name" value="Pentatricopeptide (PPR) repeat-containing protein"/>
    <property type="match status" value="1"/>
</dbReference>
<dbReference type="HOGENOM" id="CLU_002706_37_1_1"/>
<feature type="domain" description="DYW" evidence="3">
    <location>
        <begin position="200"/>
        <end position="292"/>
    </location>
</feature>
<dbReference type="PaxDb" id="65489-OBART01G16220.1"/>
<dbReference type="AlphaFoldDB" id="A0A0D3EP11"/>
<organism evidence="4">
    <name type="scientific">Oryza barthii</name>
    <dbReference type="NCBI Taxonomy" id="65489"/>
    <lineage>
        <taxon>Eukaryota</taxon>
        <taxon>Viridiplantae</taxon>
        <taxon>Streptophyta</taxon>
        <taxon>Embryophyta</taxon>
        <taxon>Tracheophyta</taxon>
        <taxon>Spermatophyta</taxon>
        <taxon>Magnoliopsida</taxon>
        <taxon>Liliopsida</taxon>
        <taxon>Poales</taxon>
        <taxon>Poaceae</taxon>
        <taxon>BOP clade</taxon>
        <taxon>Oryzoideae</taxon>
        <taxon>Oryzeae</taxon>
        <taxon>Oryzinae</taxon>
        <taxon>Oryza</taxon>
    </lineage>
</organism>
<dbReference type="Pfam" id="PF14432">
    <property type="entry name" value="DYW_deaminase"/>
    <property type="match status" value="1"/>
</dbReference>
<evidence type="ECO:0000256" key="2">
    <source>
        <dbReference type="ARBA" id="ARBA00022946"/>
    </source>
</evidence>